<protein>
    <submittedName>
        <fullName evidence="2">SirA-like protein</fullName>
    </submittedName>
</protein>
<dbReference type="InterPro" id="IPR018720">
    <property type="entry name" value="DUF2249"/>
</dbReference>
<dbReference type="InterPro" id="IPR036868">
    <property type="entry name" value="TusA-like_sf"/>
</dbReference>
<comment type="caution">
    <text evidence="2">The sequence shown here is derived from an EMBL/GenBank/DDBJ whole genome shotgun (WGS) entry which is preliminary data.</text>
</comment>
<sequence length="180" mass="20269">MNTTEPTPHASDRFDAREIPCSIKHGLIMEQWRLLKPGRSFVLVNDHDPIPLYYQFSALFPGEFDWTYEDRGPDVFAVRIARRAEGDVGAPTFTPEQGARTHCGEAKTVETVDVDARGLEPPEPMMRILSAISNLPRNKVLRALTDRKPVHLIAELESQRFTVASEENPDGSWLNSISRA</sequence>
<gene>
    <name evidence="2" type="ORF">GALL_105480</name>
</gene>
<feature type="domain" description="DUF2249" evidence="1">
    <location>
        <begin position="14"/>
        <end position="82"/>
    </location>
</feature>
<evidence type="ECO:0000313" key="2">
    <source>
        <dbReference type="EMBL" id="OIR07292.1"/>
    </source>
</evidence>
<organism evidence="2">
    <name type="scientific">mine drainage metagenome</name>
    <dbReference type="NCBI Taxonomy" id="410659"/>
    <lineage>
        <taxon>unclassified sequences</taxon>
        <taxon>metagenomes</taxon>
        <taxon>ecological metagenomes</taxon>
    </lineage>
</organism>
<dbReference type="EMBL" id="MLJW01000038">
    <property type="protein sequence ID" value="OIR07292.1"/>
    <property type="molecule type" value="Genomic_DNA"/>
</dbReference>
<name>A0A1J5T0B5_9ZZZZ</name>
<feature type="domain" description="DUF2249" evidence="1">
    <location>
        <begin position="114"/>
        <end position="178"/>
    </location>
</feature>
<dbReference type="SUPFAM" id="SSF64307">
    <property type="entry name" value="SirA-like"/>
    <property type="match status" value="1"/>
</dbReference>
<dbReference type="AlphaFoldDB" id="A0A1J5T0B5"/>
<evidence type="ECO:0000259" key="1">
    <source>
        <dbReference type="Pfam" id="PF10006"/>
    </source>
</evidence>
<accession>A0A1J5T0B5</accession>
<proteinExistence type="predicted"/>
<dbReference type="Pfam" id="PF10006">
    <property type="entry name" value="DUF2249"/>
    <property type="match status" value="2"/>
</dbReference>
<reference evidence="2" key="1">
    <citation type="submission" date="2016-10" db="EMBL/GenBank/DDBJ databases">
        <title>Sequence of Gallionella enrichment culture.</title>
        <authorList>
            <person name="Poehlein A."/>
            <person name="Muehling M."/>
            <person name="Daniel R."/>
        </authorList>
    </citation>
    <scope>NUCLEOTIDE SEQUENCE</scope>
</reference>